<evidence type="ECO:0000313" key="2">
    <source>
        <dbReference type="Proteomes" id="UP000187209"/>
    </source>
</evidence>
<sequence length="132" mass="15031">MASSYLTEILTSELSEKFITEKFSSALSFFQTLSIEQISQYDSPGINDNLKSYDYMALLYRIDCMPNPNFSEIKPFLAKASQFLTISNPNQNNFAQVFERILSKTSRSIESLKQILEMSVYIKSISIALPES</sequence>
<comment type="caution">
    <text evidence="1">The sequence shown here is derived from an EMBL/GenBank/DDBJ whole genome shotgun (WGS) entry which is preliminary data.</text>
</comment>
<protein>
    <submittedName>
        <fullName evidence="1">Uncharacterized protein</fullName>
    </submittedName>
</protein>
<dbReference type="Proteomes" id="UP000187209">
    <property type="component" value="Unassembled WGS sequence"/>
</dbReference>
<organism evidence="1 2">
    <name type="scientific">Stentor coeruleus</name>
    <dbReference type="NCBI Taxonomy" id="5963"/>
    <lineage>
        <taxon>Eukaryota</taxon>
        <taxon>Sar</taxon>
        <taxon>Alveolata</taxon>
        <taxon>Ciliophora</taxon>
        <taxon>Postciliodesmatophora</taxon>
        <taxon>Heterotrichea</taxon>
        <taxon>Heterotrichida</taxon>
        <taxon>Stentoridae</taxon>
        <taxon>Stentor</taxon>
    </lineage>
</organism>
<accession>A0A1R2AL52</accession>
<evidence type="ECO:0000313" key="1">
    <source>
        <dbReference type="EMBL" id="OMJ65236.1"/>
    </source>
</evidence>
<gene>
    <name evidence="1" type="ORF">SteCoe_38730</name>
</gene>
<dbReference type="EMBL" id="MPUH01002312">
    <property type="protein sequence ID" value="OMJ65236.1"/>
    <property type="molecule type" value="Genomic_DNA"/>
</dbReference>
<reference evidence="1 2" key="1">
    <citation type="submission" date="2016-11" db="EMBL/GenBank/DDBJ databases">
        <title>The macronuclear genome of Stentor coeruleus: a giant cell with tiny introns.</title>
        <authorList>
            <person name="Slabodnick M."/>
            <person name="Ruby J.G."/>
            <person name="Reiff S.B."/>
            <person name="Swart E.C."/>
            <person name="Gosai S."/>
            <person name="Prabakaran S."/>
            <person name="Witkowska E."/>
            <person name="Larue G.E."/>
            <person name="Fisher S."/>
            <person name="Freeman R.M."/>
            <person name="Gunawardena J."/>
            <person name="Chu W."/>
            <person name="Stover N.A."/>
            <person name="Gregory B.D."/>
            <person name="Nowacki M."/>
            <person name="Derisi J."/>
            <person name="Roy S.W."/>
            <person name="Marshall W.F."/>
            <person name="Sood P."/>
        </authorList>
    </citation>
    <scope>NUCLEOTIDE SEQUENCE [LARGE SCALE GENOMIC DNA]</scope>
    <source>
        <strain evidence="1">WM001</strain>
    </source>
</reference>
<proteinExistence type="predicted"/>
<dbReference type="AlphaFoldDB" id="A0A1R2AL52"/>
<name>A0A1R2AL52_9CILI</name>
<keyword evidence="2" id="KW-1185">Reference proteome</keyword>